<evidence type="ECO:0000256" key="8">
    <source>
        <dbReference type="SAM" id="Phobius"/>
    </source>
</evidence>
<keyword evidence="10" id="KW-1185">Reference proteome</keyword>
<dbReference type="EMBL" id="FQTY01000002">
    <property type="protein sequence ID" value="SHE46257.1"/>
    <property type="molecule type" value="Genomic_DNA"/>
</dbReference>
<feature type="transmembrane region" description="Helical" evidence="8">
    <location>
        <begin position="69"/>
        <end position="90"/>
    </location>
</feature>
<feature type="transmembrane region" description="Helical" evidence="8">
    <location>
        <begin position="195"/>
        <end position="217"/>
    </location>
</feature>
<keyword evidence="7 8" id="KW-0472">Membrane</keyword>
<keyword evidence="6 8" id="KW-1133">Transmembrane helix</keyword>
<feature type="transmembrane region" description="Helical" evidence="8">
    <location>
        <begin position="153"/>
        <end position="175"/>
    </location>
</feature>
<name>A0A1M4TPP5_9FIRM</name>
<evidence type="ECO:0000256" key="5">
    <source>
        <dbReference type="ARBA" id="ARBA00022692"/>
    </source>
</evidence>
<dbReference type="FunFam" id="1.10.3470.10:FF:000001">
    <property type="entry name" value="Vitamin B12 ABC transporter permease BtuC"/>
    <property type="match status" value="1"/>
</dbReference>
<feature type="transmembrane region" description="Helical" evidence="8">
    <location>
        <begin position="238"/>
        <end position="265"/>
    </location>
</feature>
<dbReference type="SUPFAM" id="SSF81345">
    <property type="entry name" value="ABC transporter involved in vitamin B12 uptake, BtuC"/>
    <property type="match status" value="1"/>
</dbReference>
<keyword evidence="5 8" id="KW-0812">Transmembrane</keyword>
<dbReference type="CDD" id="cd06550">
    <property type="entry name" value="TM_ABC_iron-siderophores_like"/>
    <property type="match status" value="1"/>
</dbReference>
<organism evidence="9 10">
    <name type="scientific">Tissierella praeacuta DSM 18095</name>
    <dbReference type="NCBI Taxonomy" id="1123404"/>
    <lineage>
        <taxon>Bacteria</taxon>
        <taxon>Bacillati</taxon>
        <taxon>Bacillota</taxon>
        <taxon>Tissierellia</taxon>
        <taxon>Tissierellales</taxon>
        <taxon>Tissierellaceae</taxon>
        <taxon>Tissierella</taxon>
    </lineage>
</organism>
<proteinExistence type="inferred from homology"/>
<dbReference type="PANTHER" id="PTHR30472:SF70">
    <property type="entry name" value="MOLYBDATE IMPORT SYSTEM PERMEASE PROTEIN MOLB"/>
    <property type="match status" value="1"/>
</dbReference>
<dbReference type="AlphaFoldDB" id="A0A1M4TPP5"/>
<dbReference type="Gene3D" id="1.10.3470.10">
    <property type="entry name" value="ABC transporter involved in vitamin B12 uptake, BtuC"/>
    <property type="match status" value="1"/>
</dbReference>
<feature type="transmembrane region" description="Helical" evidence="8">
    <location>
        <begin position="122"/>
        <end position="141"/>
    </location>
</feature>
<evidence type="ECO:0000256" key="4">
    <source>
        <dbReference type="ARBA" id="ARBA00022475"/>
    </source>
</evidence>
<comment type="subcellular location">
    <subcellularLocation>
        <location evidence="1">Cell membrane</location>
        <topology evidence="1">Multi-pass membrane protein</topology>
    </subcellularLocation>
</comment>
<evidence type="ECO:0000313" key="10">
    <source>
        <dbReference type="Proteomes" id="UP000184114"/>
    </source>
</evidence>
<evidence type="ECO:0000256" key="6">
    <source>
        <dbReference type="ARBA" id="ARBA00022989"/>
    </source>
</evidence>
<evidence type="ECO:0000256" key="3">
    <source>
        <dbReference type="ARBA" id="ARBA00022448"/>
    </source>
</evidence>
<sequence>MGKGNIKRRLRVFLILMPIVVGFVALCIGRYMVEPKQVIDVLTNQFLGFPEIVEDIDLSVVWKIRLPRIFLSMLVGMGLAVSGAAFQGLFSNPLATPDTLGVAAGAAFGAALGLLLTSNMFLVQIIALIFGIIAVGLTHAISKIKGISTNLMIVLAGMVTSAFFQALISLIKYVADPETKLPAITYWLMGSMSSISFNALMTGAPFILVGVTILYILRWKLNILALSEDEAKTMGINVTYLRGLVIVASTLITASTVSMCGQVGWVGLLIPHTARMLVGSNNQKVIPVSIGLGSTYMIIIDTLARSAIAAEIPLSILTALIGAPFFAYLLRKTGGGWR</sequence>
<dbReference type="InterPro" id="IPR000522">
    <property type="entry name" value="ABC_transptr_permease_BtuC"/>
</dbReference>
<accession>A0A1M4TPP5</accession>
<keyword evidence="4" id="KW-1003">Cell membrane</keyword>
<dbReference type="STRING" id="1123404.SAMN02745784_00782"/>
<dbReference type="InterPro" id="IPR037294">
    <property type="entry name" value="ABC_BtuC-like"/>
</dbReference>
<dbReference type="GO" id="GO:0033214">
    <property type="term" value="P:siderophore-iron import into cell"/>
    <property type="evidence" value="ECO:0007669"/>
    <property type="project" value="TreeGrafter"/>
</dbReference>
<evidence type="ECO:0000256" key="1">
    <source>
        <dbReference type="ARBA" id="ARBA00004651"/>
    </source>
</evidence>
<dbReference type="GeneID" id="90996376"/>
<feature type="transmembrane region" description="Helical" evidence="8">
    <location>
        <begin position="311"/>
        <end position="330"/>
    </location>
</feature>
<dbReference type="Proteomes" id="UP000184114">
    <property type="component" value="Unassembled WGS sequence"/>
</dbReference>
<dbReference type="Pfam" id="PF01032">
    <property type="entry name" value="FecCD"/>
    <property type="match status" value="1"/>
</dbReference>
<evidence type="ECO:0000256" key="7">
    <source>
        <dbReference type="ARBA" id="ARBA00023136"/>
    </source>
</evidence>
<dbReference type="GO" id="GO:0005886">
    <property type="term" value="C:plasma membrane"/>
    <property type="evidence" value="ECO:0007669"/>
    <property type="project" value="UniProtKB-SubCell"/>
</dbReference>
<comment type="similarity">
    <text evidence="2">Belongs to the binding-protein-dependent transport system permease family. FecCD subfamily.</text>
</comment>
<evidence type="ECO:0000256" key="2">
    <source>
        <dbReference type="ARBA" id="ARBA00007935"/>
    </source>
</evidence>
<gene>
    <name evidence="9" type="ORF">SAMN02745784_00782</name>
</gene>
<dbReference type="GO" id="GO:0022857">
    <property type="term" value="F:transmembrane transporter activity"/>
    <property type="evidence" value="ECO:0007669"/>
    <property type="project" value="InterPro"/>
</dbReference>
<dbReference type="PANTHER" id="PTHR30472">
    <property type="entry name" value="FERRIC ENTEROBACTIN TRANSPORT SYSTEM PERMEASE PROTEIN"/>
    <property type="match status" value="1"/>
</dbReference>
<protein>
    <submittedName>
        <fullName evidence="9">Iron complex transport system permease protein</fullName>
    </submittedName>
</protein>
<reference evidence="10" key="1">
    <citation type="submission" date="2016-11" db="EMBL/GenBank/DDBJ databases">
        <authorList>
            <person name="Varghese N."/>
            <person name="Submissions S."/>
        </authorList>
    </citation>
    <scope>NUCLEOTIDE SEQUENCE [LARGE SCALE GENOMIC DNA]</scope>
    <source>
        <strain evidence="10">DSM 18095</strain>
    </source>
</reference>
<keyword evidence="3" id="KW-0813">Transport</keyword>
<feature type="transmembrane region" description="Helical" evidence="8">
    <location>
        <begin position="99"/>
        <end position="116"/>
    </location>
</feature>
<feature type="transmembrane region" description="Helical" evidence="8">
    <location>
        <begin position="12"/>
        <end position="33"/>
    </location>
</feature>
<dbReference type="RefSeq" id="WP_072973324.1">
    <property type="nucleotide sequence ID" value="NZ_FQTY01000002.1"/>
</dbReference>
<evidence type="ECO:0000313" key="9">
    <source>
        <dbReference type="EMBL" id="SHE46257.1"/>
    </source>
</evidence>